<comment type="similarity">
    <text evidence="2">Belongs to the NlpA lipoprotein family.</text>
</comment>
<dbReference type="GO" id="GO:0016020">
    <property type="term" value="C:membrane"/>
    <property type="evidence" value="ECO:0007669"/>
    <property type="project" value="UniProtKB-SubCell"/>
</dbReference>
<reference evidence="7 8" key="1">
    <citation type="journal article" date="2016" name="BMC Genomics">
        <title>Consensus pan-genome assembly of the specialised wine bacterium Oenococcus oeni.</title>
        <authorList>
            <person name="Sternes P.R."/>
            <person name="Borneman A.R."/>
        </authorList>
    </citation>
    <scope>NUCLEOTIDE SEQUENCE [LARGE SCALE GENOMIC DNA]</scope>
    <source>
        <strain evidence="7 8">AWRIB661</strain>
    </source>
</reference>
<keyword evidence="5" id="KW-0564">Palmitate</keyword>
<evidence type="ECO:0000256" key="5">
    <source>
        <dbReference type="ARBA" id="ARBA00023139"/>
    </source>
</evidence>
<keyword evidence="3" id="KW-0732">Signal</keyword>
<dbReference type="Gene3D" id="3.40.190.10">
    <property type="entry name" value="Periplasmic binding protein-like II"/>
    <property type="match status" value="2"/>
</dbReference>
<proteinExistence type="inferred from homology"/>
<dbReference type="Proteomes" id="UP000181728">
    <property type="component" value="Unassembled WGS sequence"/>
</dbReference>
<dbReference type="PANTHER" id="PTHR30429:SF3">
    <property type="entry name" value="LIPOPROTEIN"/>
    <property type="match status" value="1"/>
</dbReference>
<dbReference type="RefSeq" id="WP_071437543.1">
    <property type="nucleotide sequence ID" value="NZ_MLOK01000039.1"/>
</dbReference>
<gene>
    <name evidence="7" type="ORF">ATX59_05105</name>
</gene>
<dbReference type="PANTHER" id="PTHR30429">
    <property type="entry name" value="D-METHIONINE-BINDING LIPOPROTEIN METQ"/>
    <property type="match status" value="1"/>
</dbReference>
<dbReference type="SUPFAM" id="SSF53850">
    <property type="entry name" value="Periplasmic binding protein-like II"/>
    <property type="match status" value="1"/>
</dbReference>
<accession>A0A483C136</accession>
<dbReference type="EMBL" id="MLOK01000039">
    <property type="protein sequence ID" value="OIM21242.1"/>
    <property type="molecule type" value="Genomic_DNA"/>
</dbReference>
<dbReference type="InterPro" id="IPR004872">
    <property type="entry name" value="Lipoprotein_NlpA"/>
</dbReference>
<name>A0A483C136_OENOE</name>
<sequence length="291" mass="32427">MKRNKNLERISWITGIIVIIIIAIFGIHYLSSRHQTAVEKSSTITIGSQGSDYAIWQHIAKSNDAKKLGLKIKVKQITDGVQLNKATAQGSIDVNAFQSWSYYLAYNQENKKNKLAALGTTYLEPMGIYSDKYKKISEIPDGATIAIANNPSQAARGLLLLQKAGLIKLNKNFGYLGTINDIKSNPKHLKFKQIDDTTGPRILHSVSAVLISNTVALEGGLHVLTDSIYHEAVNQGTKDNINILATAAKNKNNKTYKKLVTLYHKKNIQKYIKNKYFGTKIEVSKDLSYFK</sequence>
<dbReference type="Pfam" id="PF03180">
    <property type="entry name" value="Lipoprotein_9"/>
    <property type="match status" value="1"/>
</dbReference>
<keyword evidence="6" id="KW-0449">Lipoprotein</keyword>
<evidence type="ECO:0000256" key="3">
    <source>
        <dbReference type="ARBA" id="ARBA00022729"/>
    </source>
</evidence>
<dbReference type="AlphaFoldDB" id="A0A483C136"/>
<evidence type="ECO:0000256" key="2">
    <source>
        <dbReference type="ARBA" id="ARBA00008973"/>
    </source>
</evidence>
<comment type="caution">
    <text evidence="7">The sequence shown here is derived from an EMBL/GenBank/DDBJ whole genome shotgun (WGS) entry which is preliminary data.</text>
</comment>
<evidence type="ECO:0000313" key="8">
    <source>
        <dbReference type="Proteomes" id="UP000181728"/>
    </source>
</evidence>
<evidence type="ECO:0000313" key="7">
    <source>
        <dbReference type="EMBL" id="OIM21242.1"/>
    </source>
</evidence>
<evidence type="ECO:0000256" key="6">
    <source>
        <dbReference type="ARBA" id="ARBA00023288"/>
    </source>
</evidence>
<evidence type="ECO:0000256" key="4">
    <source>
        <dbReference type="ARBA" id="ARBA00023136"/>
    </source>
</evidence>
<evidence type="ECO:0000256" key="1">
    <source>
        <dbReference type="ARBA" id="ARBA00004635"/>
    </source>
</evidence>
<keyword evidence="4" id="KW-0472">Membrane</keyword>
<protein>
    <submittedName>
        <fullName evidence="7">Metal ABC transporter substrate-binding protein</fullName>
    </submittedName>
</protein>
<comment type="subcellular location">
    <subcellularLocation>
        <location evidence="1">Membrane</location>
        <topology evidence="1">Lipid-anchor</topology>
    </subcellularLocation>
</comment>
<organism evidence="7 8">
    <name type="scientific">Oenococcus oeni</name>
    <name type="common">Leuconostoc oenos</name>
    <dbReference type="NCBI Taxonomy" id="1247"/>
    <lineage>
        <taxon>Bacteria</taxon>
        <taxon>Bacillati</taxon>
        <taxon>Bacillota</taxon>
        <taxon>Bacilli</taxon>
        <taxon>Lactobacillales</taxon>
        <taxon>Lactobacillaceae</taxon>
        <taxon>Oenococcus</taxon>
    </lineage>
</organism>